<proteinExistence type="predicted"/>
<sequence>MDLTAACLRGPSPRPRGKPRCMVITSSWSACSKDAQIQPTAPSMNHSWETSARYRTVSALLVSYLPLAAAYKLRLLEKLWTDITPGTTSCQTMAISLLSQMSTSRSSPPCSFGITLVRFLGVHLIHGHSEMPENTMLPGKNFEEAKGRWAKVTQVEAVRRLRQLIPGHCPRTHLCPRATTRSSTLANRHP</sequence>
<gene>
    <name evidence="1" type="ORF">B0T17DRAFT_137088</name>
</gene>
<dbReference type="EMBL" id="JAULSR010000014">
    <property type="protein sequence ID" value="KAK0609354.1"/>
    <property type="molecule type" value="Genomic_DNA"/>
</dbReference>
<comment type="caution">
    <text evidence="1">The sequence shown here is derived from an EMBL/GenBank/DDBJ whole genome shotgun (WGS) entry which is preliminary data.</text>
</comment>
<keyword evidence="2" id="KW-1185">Reference proteome</keyword>
<evidence type="ECO:0000313" key="2">
    <source>
        <dbReference type="Proteomes" id="UP001174934"/>
    </source>
</evidence>
<protein>
    <submittedName>
        <fullName evidence="1">Uncharacterized protein</fullName>
    </submittedName>
</protein>
<dbReference type="Proteomes" id="UP001174934">
    <property type="component" value="Unassembled WGS sequence"/>
</dbReference>
<name>A0AA39W3Q6_9PEZI</name>
<accession>A0AA39W3Q6</accession>
<dbReference type="AlphaFoldDB" id="A0AA39W3Q6"/>
<evidence type="ECO:0000313" key="1">
    <source>
        <dbReference type="EMBL" id="KAK0609354.1"/>
    </source>
</evidence>
<reference evidence="1" key="1">
    <citation type="submission" date="2023-06" db="EMBL/GenBank/DDBJ databases">
        <title>Genome-scale phylogeny and comparative genomics of the fungal order Sordariales.</title>
        <authorList>
            <consortium name="Lawrence Berkeley National Laboratory"/>
            <person name="Hensen N."/>
            <person name="Bonometti L."/>
            <person name="Westerberg I."/>
            <person name="Brannstrom I.O."/>
            <person name="Guillou S."/>
            <person name="Cros-Aarteil S."/>
            <person name="Calhoun S."/>
            <person name="Haridas S."/>
            <person name="Kuo A."/>
            <person name="Mondo S."/>
            <person name="Pangilinan J."/>
            <person name="Riley R."/>
            <person name="LaButti K."/>
            <person name="Andreopoulos B."/>
            <person name="Lipzen A."/>
            <person name="Chen C."/>
            <person name="Yanf M."/>
            <person name="Daum C."/>
            <person name="Ng V."/>
            <person name="Clum A."/>
            <person name="Steindorff A."/>
            <person name="Ohm R."/>
            <person name="Martin F."/>
            <person name="Silar P."/>
            <person name="Natvig D."/>
            <person name="Lalanne C."/>
            <person name="Gautier V."/>
            <person name="Ament-velasquez S.L."/>
            <person name="Kruys A."/>
            <person name="Hutchinson M.I."/>
            <person name="Powell A.J."/>
            <person name="Barry K."/>
            <person name="Miller A.N."/>
            <person name="Grigoriev I.V."/>
            <person name="Debuchy R."/>
            <person name="Gladieux P."/>
            <person name="Thoren M.H."/>
            <person name="Johannesson H."/>
        </authorList>
    </citation>
    <scope>NUCLEOTIDE SEQUENCE</scope>
    <source>
        <strain evidence="1">SMH3391-2</strain>
    </source>
</reference>
<organism evidence="1 2">
    <name type="scientific">Bombardia bombarda</name>
    <dbReference type="NCBI Taxonomy" id="252184"/>
    <lineage>
        <taxon>Eukaryota</taxon>
        <taxon>Fungi</taxon>
        <taxon>Dikarya</taxon>
        <taxon>Ascomycota</taxon>
        <taxon>Pezizomycotina</taxon>
        <taxon>Sordariomycetes</taxon>
        <taxon>Sordariomycetidae</taxon>
        <taxon>Sordariales</taxon>
        <taxon>Lasiosphaeriaceae</taxon>
        <taxon>Bombardia</taxon>
    </lineage>
</organism>